<dbReference type="InterPro" id="IPR023166">
    <property type="entry name" value="BaiN-like_dom_sf"/>
</dbReference>
<reference evidence="6 7" key="1">
    <citation type="submission" date="2016-10" db="EMBL/GenBank/DDBJ databases">
        <authorList>
            <person name="Varghese N."/>
            <person name="Submissions S."/>
        </authorList>
    </citation>
    <scope>NUCLEOTIDE SEQUENCE [LARGE SCALE GENOMIC DNA]</scope>
    <source>
        <strain evidence="6 7">DSM 24802</strain>
    </source>
</reference>
<dbReference type="PRINTS" id="PR00368">
    <property type="entry name" value="FADPNR"/>
</dbReference>
<evidence type="ECO:0000256" key="3">
    <source>
        <dbReference type="ARBA" id="ARBA00022827"/>
    </source>
</evidence>
<sequence>MRRGLFRWQMGGMGETAEQIDALVVGAGPAGLMAAEQMARAGRRVVVAEAMPSPGRKLLMAGKSGLNLTKDEDFAAFLSAYADAGDWLAPMLKGFGPDQVAPWAEGLGQTLFVGSSGRVFPKAMKASPLLRAWLARLGDAGVTLRRLWRWTGFREERLAFTTPEGPRLIAPRVTVLALGGASWSRLGSDGAWAPWLADRGVEIAPFAPANMGFRVAWSDHMARHFGQPVKGVALNAGGQHLRAEFVISARGIEGGGIYALSRALREGATLVLDLAPDRDHDALAAKLAGRGKESLSNRLRKAGLSPLQIALAQEVARPLPRDPAALAGLLKALPLPLAGPRPLDEAISVAGGITRAALTDGLQLRVLPGVFAAGEMLDWEAPTGGYLLTACLATGRWAGRAAAEY</sequence>
<dbReference type="PANTHER" id="PTHR42887">
    <property type="entry name" value="OS12G0638800 PROTEIN"/>
    <property type="match status" value="1"/>
</dbReference>
<dbReference type="SUPFAM" id="SSF51905">
    <property type="entry name" value="FAD/NAD(P)-binding domain"/>
    <property type="match status" value="1"/>
</dbReference>
<dbReference type="PANTHER" id="PTHR42887:SF1">
    <property type="entry name" value="BLR3961 PROTEIN"/>
    <property type="match status" value="1"/>
</dbReference>
<keyword evidence="2" id="KW-0285">Flavoprotein</keyword>
<dbReference type="InterPro" id="IPR057661">
    <property type="entry name" value="RsdA/BaiN/AoA(So)_Rossmann"/>
</dbReference>
<dbReference type="Gene3D" id="3.50.50.60">
    <property type="entry name" value="FAD/NAD(P)-binding domain"/>
    <property type="match status" value="1"/>
</dbReference>
<evidence type="ECO:0000259" key="5">
    <source>
        <dbReference type="Pfam" id="PF22780"/>
    </source>
</evidence>
<organism evidence="6 7">
    <name type="scientific">Allgaiera indica</name>
    <dbReference type="NCBI Taxonomy" id="765699"/>
    <lineage>
        <taxon>Bacteria</taxon>
        <taxon>Pseudomonadati</taxon>
        <taxon>Pseudomonadota</taxon>
        <taxon>Alphaproteobacteria</taxon>
        <taxon>Rhodobacterales</taxon>
        <taxon>Paracoccaceae</taxon>
        <taxon>Allgaiera</taxon>
    </lineage>
</organism>
<dbReference type="SUPFAM" id="SSF160996">
    <property type="entry name" value="HI0933 insert domain-like"/>
    <property type="match status" value="1"/>
</dbReference>
<accession>A0A1H3DH14</accession>
<dbReference type="InterPro" id="IPR004792">
    <property type="entry name" value="BaiN-like"/>
</dbReference>
<evidence type="ECO:0000313" key="7">
    <source>
        <dbReference type="Proteomes" id="UP000199541"/>
    </source>
</evidence>
<dbReference type="PRINTS" id="PR00411">
    <property type="entry name" value="PNDRDTASEI"/>
</dbReference>
<dbReference type="Gene3D" id="1.10.8.260">
    <property type="entry name" value="HI0933 insert domain-like"/>
    <property type="match status" value="1"/>
</dbReference>
<dbReference type="Proteomes" id="UP000199541">
    <property type="component" value="Unassembled WGS sequence"/>
</dbReference>
<feature type="domain" description="RsdA/BaiN/AoA(So)-like insert" evidence="5">
    <location>
        <begin position="208"/>
        <end position="348"/>
    </location>
</feature>
<evidence type="ECO:0008006" key="8">
    <source>
        <dbReference type="Google" id="ProtNLM"/>
    </source>
</evidence>
<dbReference type="InterPro" id="IPR055178">
    <property type="entry name" value="RsdA/BaiN/AoA(So)-like_dom"/>
</dbReference>
<keyword evidence="7" id="KW-1185">Reference proteome</keyword>
<dbReference type="Pfam" id="PF22780">
    <property type="entry name" value="HI0933_like_1st"/>
    <property type="match status" value="1"/>
</dbReference>
<feature type="domain" description="RsdA/BaiN/AoA(So)-like Rossmann fold-like" evidence="4">
    <location>
        <begin position="21"/>
        <end position="400"/>
    </location>
</feature>
<dbReference type="Pfam" id="PF03486">
    <property type="entry name" value="HI0933_like"/>
    <property type="match status" value="1"/>
</dbReference>
<gene>
    <name evidence="6" type="ORF">SAMN05444006_12312</name>
</gene>
<proteinExistence type="predicted"/>
<comment type="caution">
    <text evidence="6">The sequence shown here is derived from an EMBL/GenBank/DDBJ whole genome shotgun (WGS) entry which is preliminary data.</text>
</comment>
<dbReference type="InterPro" id="IPR036188">
    <property type="entry name" value="FAD/NAD-bd_sf"/>
</dbReference>
<keyword evidence="3" id="KW-0274">FAD</keyword>
<evidence type="ECO:0000313" key="6">
    <source>
        <dbReference type="EMBL" id="SDX65753.1"/>
    </source>
</evidence>
<dbReference type="NCBIfam" id="TIGR03862">
    <property type="entry name" value="flavo_PP4765"/>
    <property type="match status" value="1"/>
</dbReference>
<protein>
    <recommendedName>
        <fullName evidence="8">TIGR03862 family flavoprotein</fullName>
    </recommendedName>
</protein>
<dbReference type="InterPro" id="IPR022460">
    <property type="entry name" value="Flavoprotein_PP4765"/>
</dbReference>
<name>A0A1H3DH14_9RHOB</name>
<evidence type="ECO:0000256" key="2">
    <source>
        <dbReference type="ARBA" id="ARBA00022630"/>
    </source>
</evidence>
<comment type="cofactor">
    <cofactor evidence="1">
        <name>FAD</name>
        <dbReference type="ChEBI" id="CHEBI:57692"/>
    </cofactor>
</comment>
<evidence type="ECO:0000256" key="1">
    <source>
        <dbReference type="ARBA" id="ARBA00001974"/>
    </source>
</evidence>
<evidence type="ECO:0000259" key="4">
    <source>
        <dbReference type="Pfam" id="PF03486"/>
    </source>
</evidence>
<dbReference type="EMBL" id="FNOB01000023">
    <property type="protein sequence ID" value="SDX65753.1"/>
    <property type="molecule type" value="Genomic_DNA"/>
</dbReference>
<dbReference type="NCBIfam" id="TIGR00275">
    <property type="entry name" value="aminoacetone oxidase family FAD-binding enzyme"/>
    <property type="match status" value="1"/>
</dbReference>
<dbReference type="Gene3D" id="2.40.30.10">
    <property type="entry name" value="Translation factors"/>
    <property type="match status" value="1"/>
</dbReference>